<dbReference type="InterPro" id="IPR027974">
    <property type="entry name" value="DUF4470"/>
</dbReference>
<dbReference type="InterPro" id="IPR002893">
    <property type="entry name" value="Znf_MYND"/>
</dbReference>
<feature type="domain" description="DUF4470" evidence="5">
    <location>
        <begin position="97"/>
        <end position="193"/>
    </location>
</feature>
<keyword evidence="7" id="KW-1185">Reference proteome</keyword>
<keyword evidence="3" id="KW-0862">Zinc</keyword>
<protein>
    <submittedName>
        <fullName evidence="6">Uncharacterized protein</fullName>
    </submittedName>
</protein>
<proteinExistence type="predicted"/>
<evidence type="ECO:0000313" key="6">
    <source>
        <dbReference type="EMBL" id="ROW01851.1"/>
    </source>
</evidence>
<organism evidence="6 7">
    <name type="scientific">Cytospora schulzeri</name>
    <dbReference type="NCBI Taxonomy" id="448051"/>
    <lineage>
        <taxon>Eukaryota</taxon>
        <taxon>Fungi</taxon>
        <taxon>Dikarya</taxon>
        <taxon>Ascomycota</taxon>
        <taxon>Pezizomycotina</taxon>
        <taxon>Sordariomycetes</taxon>
        <taxon>Sordariomycetidae</taxon>
        <taxon>Diaporthales</taxon>
        <taxon>Cytosporaceae</taxon>
        <taxon>Cytospora</taxon>
    </lineage>
</organism>
<reference evidence="6 7" key="1">
    <citation type="submission" date="2015-09" db="EMBL/GenBank/DDBJ databases">
        <title>Host preference determinants of Valsa canker pathogens revealed by comparative genomics.</title>
        <authorList>
            <person name="Yin Z."/>
            <person name="Huang L."/>
        </authorList>
    </citation>
    <scope>NUCLEOTIDE SEQUENCE [LARGE SCALE GENOMIC DNA]</scope>
    <source>
        <strain evidence="6 7">03-1</strain>
    </source>
</reference>
<dbReference type="OrthoDB" id="5282002at2759"/>
<name>A0A423WEJ5_9PEZI</name>
<sequence>MHVIPANNVPTRRLTGLGLLWFDVGVGDVQMREARQLVGGYCSKECQVSHWPVHKKDCKSELLKSSWRPSWERERRSPAFLGNNLPPFMPFGRSKFLWGNVPALDIINLPANEGVAYDKPMNLLFAASGDLRNVLRTITSLPEGFSSGLTIDINDRDMDIVARNIIFLLMLCTIDDGEEAAACVLHLWYSTLIPPFCLERLGRLEDLIGDVCSKIKNKPAHALLGKTWTFAQARGSLRVLLSKGMWDSLLSYLRVPDGLTADRAEQVRSTIMNAPQRIDHVHRKLFTQIKPSWRMCTHKFRQDGILLPFGQPRNQYTIPNPTFFQTADEWPMKDSADPLEGWPLGEVFSVRTRARDDVNGKLYHYVRSRLVAFHSRLRTLDMKFRLHLGDVRLVVPQFMDASTRYDRIEVSNICDGGYLGIRETLALFGPRLCSREVNPHATLVTLFLNAVEESCTPMDQRQELIGEMKKLLLYLPQTAPPEENDAEVLRAGAAANMVRDVDRYFNRYMKLEDFRGAAVAAGVRMKLKNTVVAEWPMRLKLQSHQKGAKEEFEQTLGSGHSGVERYVEWQKSS</sequence>
<accession>A0A423WEJ5</accession>
<dbReference type="Pfam" id="PF01753">
    <property type="entry name" value="zf-MYND"/>
    <property type="match status" value="1"/>
</dbReference>
<dbReference type="EMBL" id="LKEA01000018">
    <property type="protein sequence ID" value="ROW01851.1"/>
    <property type="molecule type" value="Genomic_DNA"/>
</dbReference>
<comment type="caution">
    <text evidence="6">The sequence shown here is derived from an EMBL/GenBank/DDBJ whole genome shotgun (WGS) entry which is preliminary data.</text>
</comment>
<feature type="domain" description="MYND-type" evidence="4">
    <location>
        <begin position="41"/>
        <end position="58"/>
    </location>
</feature>
<evidence type="ECO:0000313" key="7">
    <source>
        <dbReference type="Proteomes" id="UP000283895"/>
    </source>
</evidence>
<gene>
    <name evidence="6" type="ORF">VMCG_05583</name>
</gene>
<evidence type="ECO:0000259" key="5">
    <source>
        <dbReference type="Pfam" id="PF14737"/>
    </source>
</evidence>
<dbReference type="Gene3D" id="6.10.140.2220">
    <property type="match status" value="1"/>
</dbReference>
<dbReference type="AlphaFoldDB" id="A0A423WEJ5"/>
<evidence type="ECO:0000259" key="4">
    <source>
        <dbReference type="Pfam" id="PF01753"/>
    </source>
</evidence>
<evidence type="ECO:0000256" key="3">
    <source>
        <dbReference type="ARBA" id="ARBA00022833"/>
    </source>
</evidence>
<dbReference type="SUPFAM" id="SSF144232">
    <property type="entry name" value="HIT/MYND zinc finger-like"/>
    <property type="match status" value="1"/>
</dbReference>
<keyword evidence="1" id="KW-0479">Metal-binding</keyword>
<evidence type="ECO:0000256" key="1">
    <source>
        <dbReference type="ARBA" id="ARBA00022723"/>
    </source>
</evidence>
<keyword evidence="2" id="KW-0863">Zinc-finger</keyword>
<evidence type="ECO:0000256" key="2">
    <source>
        <dbReference type="ARBA" id="ARBA00022771"/>
    </source>
</evidence>
<dbReference type="Pfam" id="PF14737">
    <property type="entry name" value="DUF4470"/>
    <property type="match status" value="1"/>
</dbReference>
<dbReference type="STRING" id="356882.A0A423WEJ5"/>
<dbReference type="Proteomes" id="UP000283895">
    <property type="component" value="Unassembled WGS sequence"/>
</dbReference>
<dbReference type="GO" id="GO:0008270">
    <property type="term" value="F:zinc ion binding"/>
    <property type="evidence" value="ECO:0007669"/>
    <property type="project" value="UniProtKB-KW"/>
</dbReference>